<sequence>MIVSCLHFDILFCIAEYLDVKSILELSSCCRSFYHLGRFDLLWKRLCQIDYHLTYNHPEQTYFNLYRQTFLRQFGRRPCYHLSNIHIDEHLVKQSSWDLSLLSQHHNGNNDTNFAESLIPYISCCSPEQHDSVTIEKLFLCMDCHKLFCDRHSRIHIKVNHALFFKPSTAEIFCQSCVDWLGGEGVDPAEQHYASIISSRWSNKIYLDHSYLEQLLALRLRRQHERYIRWQDTPARIVMNPKGFCFVSAQFMWEWERFIEGWRQLPPTDENIVLSNQRFLENNNNNHDDDGRQNRIRFDPFLPESTDLHIVSHETWEYLCQHYNVGGPKITKDDLMRSDIHKQWQYTIKRYADRVMFNA</sequence>
<dbReference type="InterPro" id="IPR013083">
    <property type="entry name" value="Znf_RING/FYVE/PHD"/>
</dbReference>
<dbReference type="AlphaFoldDB" id="A0A8H7S3H4"/>
<reference evidence="2 3" key="1">
    <citation type="submission" date="2020-12" db="EMBL/GenBank/DDBJ databases">
        <title>Metabolic potential, ecology and presence of endohyphal bacteria is reflected in genomic diversity of Mucoromycotina.</title>
        <authorList>
            <person name="Muszewska A."/>
            <person name="Okrasinska A."/>
            <person name="Steczkiewicz K."/>
            <person name="Drgas O."/>
            <person name="Orlowska M."/>
            <person name="Perlinska-Lenart U."/>
            <person name="Aleksandrzak-Piekarczyk T."/>
            <person name="Szatraj K."/>
            <person name="Zielenkiewicz U."/>
            <person name="Pilsyk S."/>
            <person name="Malc E."/>
            <person name="Mieczkowski P."/>
            <person name="Kruszewska J.S."/>
            <person name="Biernat P."/>
            <person name="Pawlowska J."/>
        </authorList>
    </citation>
    <scope>NUCLEOTIDE SEQUENCE [LARGE SCALE GENOMIC DNA]</scope>
    <source>
        <strain evidence="2 3">CBS 142.35</strain>
    </source>
</reference>
<dbReference type="SUPFAM" id="SSF81383">
    <property type="entry name" value="F-box domain"/>
    <property type="match status" value="1"/>
</dbReference>
<dbReference type="InterPro" id="IPR006615">
    <property type="entry name" value="Pept_C19_DUSP"/>
</dbReference>
<dbReference type="Pfam" id="PF12937">
    <property type="entry name" value="F-box-like"/>
    <property type="match status" value="1"/>
</dbReference>
<dbReference type="PROSITE" id="PS50181">
    <property type="entry name" value="FBOX"/>
    <property type="match status" value="1"/>
</dbReference>
<dbReference type="GO" id="GO:0004843">
    <property type="term" value="F:cysteine-type deubiquitinase activity"/>
    <property type="evidence" value="ECO:0007669"/>
    <property type="project" value="InterPro"/>
</dbReference>
<comment type="caution">
    <text evidence="2">The sequence shown here is derived from an EMBL/GenBank/DDBJ whole genome shotgun (WGS) entry which is preliminary data.</text>
</comment>
<accession>A0A8H7S3H4</accession>
<name>A0A8H7S3H4_9FUNG</name>
<dbReference type="Gene3D" id="3.30.2230.10">
    <property type="entry name" value="DUSP-like"/>
    <property type="match status" value="1"/>
</dbReference>
<proteinExistence type="predicted"/>
<evidence type="ECO:0000313" key="2">
    <source>
        <dbReference type="EMBL" id="KAG2221448.1"/>
    </source>
</evidence>
<dbReference type="InterPro" id="IPR001810">
    <property type="entry name" value="F-box_dom"/>
</dbReference>
<gene>
    <name evidence="2" type="ORF">INT45_005253</name>
</gene>
<dbReference type="EMBL" id="JAEPRB010000109">
    <property type="protein sequence ID" value="KAG2221448.1"/>
    <property type="molecule type" value="Genomic_DNA"/>
</dbReference>
<dbReference type="Gene3D" id="1.20.1280.50">
    <property type="match status" value="1"/>
</dbReference>
<dbReference type="InterPro" id="IPR035927">
    <property type="entry name" value="DUSP-like_sf"/>
</dbReference>
<dbReference type="SMART" id="SM00256">
    <property type="entry name" value="FBOX"/>
    <property type="match status" value="1"/>
</dbReference>
<keyword evidence="3" id="KW-1185">Reference proteome</keyword>
<dbReference type="Gene3D" id="3.30.40.10">
    <property type="entry name" value="Zinc/RING finger domain, C3HC4 (zinc finger)"/>
    <property type="match status" value="1"/>
</dbReference>
<dbReference type="Pfam" id="PF06337">
    <property type="entry name" value="DUSP"/>
    <property type="match status" value="1"/>
</dbReference>
<evidence type="ECO:0000313" key="3">
    <source>
        <dbReference type="Proteomes" id="UP000646827"/>
    </source>
</evidence>
<dbReference type="InterPro" id="IPR036047">
    <property type="entry name" value="F-box-like_dom_sf"/>
</dbReference>
<organism evidence="2 3">
    <name type="scientific">Circinella minor</name>
    <dbReference type="NCBI Taxonomy" id="1195481"/>
    <lineage>
        <taxon>Eukaryota</taxon>
        <taxon>Fungi</taxon>
        <taxon>Fungi incertae sedis</taxon>
        <taxon>Mucoromycota</taxon>
        <taxon>Mucoromycotina</taxon>
        <taxon>Mucoromycetes</taxon>
        <taxon>Mucorales</taxon>
        <taxon>Lichtheimiaceae</taxon>
        <taxon>Circinella</taxon>
    </lineage>
</organism>
<protein>
    <recommendedName>
        <fullName evidence="1">F-box domain-containing protein</fullName>
    </recommendedName>
</protein>
<dbReference type="OrthoDB" id="2288293at2759"/>
<dbReference type="SUPFAM" id="SSF143791">
    <property type="entry name" value="DUSP-like"/>
    <property type="match status" value="1"/>
</dbReference>
<evidence type="ECO:0000259" key="1">
    <source>
        <dbReference type="PROSITE" id="PS50181"/>
    </source>
</evidence>
<feature type="domain" description="F-box" evidence="1">
    <location>
        <begin position="1"/>
        <end position="46"/>
    </location>
</feature>
<dbReference type="Proteomes" id="UP000646827">
    <property type="component" value="Unassembled WGS sequence"/>
</dbReference>